<name>A0A8X7YM60_POPTO</name>
<evidence type="ECO:0000313" key="2">
    <source>
        <dbReference type="Proteomes" id="UP000886885"/>
    </source>
</evidence>
<comment type="caution">
    <text evidence="1">The sequence shown here is derived from an EMBL/GenBank/DDBJ whole genome shotgun (WGS) entry which is preliminary data.</text>
</comment>
<proteinExistence type="predicted"/>
<dbReference type="EMBL" id="JAAWWB010000025">
    <property type="protein sequence ID" value="KAG6752142.1"/>
    <property type="molecule type" value="Genomic_DNA"/>
</dbReference>
<accession>A0A8X7YM60</accession>
<protein>
    <submittedName>
        <fullName evidence="1">Uncharacterized protein</fullName>
    </submittedName>
</protein>
<sequence length="155" mass="17620">MPRVRISCKKVISQLQPLQLKVVIDVLCAVFFIGFSSLHEQGHSSLFQRLGAANQMRPSSIDIRMTVKYQPSVSSQNPHTRLRLASGKIFLHLHSQFLYGSARISEGWTILVFPHVTLTKGIAYLADVLVFCRTYGFLHFTNSLPVEDVKRQRIH</sequence>
<dbReference type="Proteomes" id="UP000886885">
    <property type="component" value="Chromosome 13A"/>
</dbReference>
<reference evidence="1" key="1">
    <citation type="journal article" date="2020" name="bioRxiv">
        <title>Hybrid origin of Populus tomentosa Carr. identified through genome sequencing and phylogenomic analysis.</title>
        <authorList>
            <person name="An X."/>
            <person name="Gao K."/>
            <person name="Chen Z."/>
            <person name="Li J."/>
            <person name="Yang X."/>
            <person name="Yang X."/>
            <person name="Zhou J."/>
            <person name="Guo T."/>
            <person name="Zhao T."/>
            <person name="Huang S."/>
            <person name="Miao D."/>
            <person name="Khan W.U."/>
            <person name="Rao P."/>
            <person name="Ye M."/>
            <person name="Lei B."/>
            <person name="Liao W."/>
            <person name="Wang J."/>
            <person name="Ji L."/>
            <person name="Li Y."/>
            <person name="Guo B."/>
            <person name="Mustafa N.S."/>
            <person name="Li S."/>
            <person name="Yun Q."/>
            <person name="Keller S.R."/>
            <person name="Mao J."/>
            <person name="Zhang R."/>
            <person name="Strauss S.H."/>
        </authorList>
    </citation>
    <scope>NUCLEOTIDE SEQUENCE</scope>
    <source>
        <strain evidence="1">GM15</strain>
        <tissue evidence="1">Leaf</tissue>
    </source>
</reference>
<evidence type="ECO:0000313" key="1">
    <source>
        <dbReference type="EMBL" id="KAG6752142.1"/>
    </source>
</evidence>
<gene>
    <name evidence="1" type="ORF">POTOM_044361</name>
</gene>
<dbReference type="AlphaFoldDB" id="A0A8X7YM60"/>
<organism evidence="1 2">
    <name type="scientific">Populus tomentosa</name>
    <name type="common">Chinese white poplar</name>
    <dbReference type="NCBI Taxonomy" id="118781"/>
    <lineage>
        <taxon>Eukaryota</taxon>
        <taxon>Viridiplantae</taxon>
        <taxon>Streptophyta</taxon>
        <taxon>Embryophyta</taxon>
        <taxon>Tracheophyta</taxon>
        <taxon>Spermatophyta</taxon>
        <taxon>Magnoliopsida</taxon>
        <taxon>eudicotyledons</taxon>
        <taxon>Gunneridae</taxon>
        <taxon>Pentapetalae</taxon>
        <taxon>rosids</taxon>
        <taxon>fabids</taxon>
        <taxon>Malpighiales</taxon>
        <taxon>Salicaceae</taxon>
        <taxon>Saliceae</taxon>
        <taxon>Populus</taxon>
    </lineage>
</organism>
<keyword evidence="2" id="KW-1185">Reference proteome</keyword>